<dbReference type="Pfam" id="PF23321">
    <property type="entry name" value="R1_ABCA1"/>
    <property type="match status" value="1"/>
</dbReference>
<feature type="region of interest" description="Disordered" evidence="5">
    <location>
        <begin position="985"/>
        <end position="1009"/>
    </location>
</feature>
<dbReference type="Gene3D" id="3.40.50.300">
    <property type="entry name" value="P-loop containing nucleotide triphosphate hydrolases"/>
    <property type="match status" value="2"/>
</dbReference>
<dbReference type="GO" id="GO:0016887">
    <property type="term" value="F:ATP hydrolysis activity"/>
    <property type="evidence" value="ECO:0007669"/>
    <property type="project" value="InterPro"/>
</dbReference>
<dbReference type="GO" id="GO:0016020">
    <property type="term" value="C:membrane"/>
    <property type="evidence" value="ECO:0007669"/>
    <property type="project" value="UniProtKB-SubCell"/>
</dbReference>
<keyword evidence="3 6" id="KW-1133">Transmembrane helix</keyword>
<proteinExistence type="predicted"/>
<gene>
    <name evidence="8" type="ORF">GSTENG00012070001</name>
</gene>
<evidence type="ECO:0000256" key="1">
    <source>
        <dbReference type="ARBA" id="ARBA00004141"/>
    </source>
</evidence>
<keyword evidence="4 6" id="KW-0472">Membrane</keyword>
<dbReference type="PROSITE" id="PS00211">
    <property type="entry name" value="ABC_TRANSPORTER_1"/>
    <property type="match status" value="1"/>
</dbReference>
<evidence type="ECO:0000256" key="3">
    <source>
        <dbReference type="ARBA" id="ARBA00022989"/>
    </source>
</evidence>
<evidence type="ECO:0000256" key="4">
    <source>
        <dbReference type="ARBA" id="ARBA00023136"/>
    </source>
</evidence>
<feature type="transmembrane region" description="Helical" evidence="6">
    <location>
        <begin position="2043"/>
        <end position="2065"/>
    </location>
</feature>
<feature type="region of interest" description="Disordered" evidence="5">
    <location>
        <begin position="1023"/>
        <end position="1050"/>
    </location>
</feature>
<feature type="region of interest" description="Disordered" evidence="5">
    <location>
        <begin position="942"/>
        <end position="961"/>
    </location>
</feature>
<dbReference type="InterPro" id="IPR026082">
    <property type="entry name" value="ABCA"/>
</dbReference>
<accession>Q4SVB3</accession>
<dbReference type="GO" id="GO:0005319">
    <property type="term" value="F:lipid transporter activity"/>
    <property type="evidence" value="ECO:0007669"/>
    <property type="project" value="TreeGrafter"/>
</dbReference>
<dbReference type="PANTHER" id="PTHR19229">
    <property type="entry name" value="ATP-BINDING CASSETTE TRANSPORTER SUBFAMILY A ABCA"/>
    <property type="match status" value="1"/>
</dbReference>
<feature type="compositionally biased region" description="Basic and acidic residues" evidence="5">
    <location>
        <begin position="995"/>
        <end position="1009"/>
    </location>
</feature>
<comment type="subcellular location">
    <subcellularLocation>
        <location evidence="1">Membrane</location>
        <topology evidence="1">Multi-pass membrane protein</topology>
    </subcellularLocation>
</comment>
<feature type="compositionally biased region" description="Acidic residues" evidence="5">
    <location>
        <begin position="1432"/>
        <end position="1444"/>
    </location>
</feature>
<dbReference type="InterPro" id="IPR027417">
    <property type="entry name" value="P-loop_NTPase"/>
</dbReference>
<evidence type="ECO:0000259" key="7">
    <source>
        <dbReference type="PROSITE" id="PS50893"/>
    </source>
</evidence>
<reference evidence="8" key="1">
    <citation type="journal article" date="2004" name="Nature">
        <title>Genome duplication in the teleost fish Tetraodon nigroviridis reveals the early vertebrate proto-karyotype.</title>
        <authorList>
            <person name="Jaillon O."/>
            <person name="Aury J.-M."/>
            <person name="Brunet F."/>
            <person name="Petit J.-L."/>
            <person name="Stange-Thomann N."/>
            <person name="Mauceli E."/>
            <person name="Bouneau L."/>
            <person name="Fischer C."/>
            <person name="Ozouf-Costaz C."/>
            <person name="Bernot A."/>
            <person name="Nicaud S."/>
            <person name="Jaffe D."/>
            <person name="Fisher S."/>
            <person name="Lutfalla G."/>
            <person name="Dossat C."/>
            <person name="Segurens B."/>
            <person name="Dasilva C."/>
            <person name="Salanoubat M."/>
            <person name="Levy M."/>
            <person name="Boudet N."/>
            <person name="Castellano S."/>
            <person name="Anthouard V."/>
            <person name="Jubin C."/>
            <person name="Castelli V."/>
            <person name="Katinka M."/>
            <person name="Vacherie B."/>
            <person name="Biemont C."/>
            <person name="Skalli Z."/>
            <person name="Cattolico L."/>
            <person name="Poulain J."/>
            <person name="De Berardinis V."/>
            <person name="Cruaud C."/>
            <person name="Duprat S."/>
            <person name="Brottier P."/>
            <person name="Coutanceau J.-P."/>
            <person name="Gouzy J."/>
            <person name="Parra G."/>
            <person name="Lardier G."/>
            <person name="Chapple C."/>
            <person name="McKernan K.J."/>
            <person name="McEwan P."/>
            <person name="Bosak S."/>
            <person name="Kellis M."/>
            <person name="Volff J.-N."/>
            <person name="Guigo R."/>
            <person name="Zody M.C."/>
            <person name="Mesirov J."/>
            <person name="Lindblad-Toh K."/>
            <person name="Birren B."/>
            <person name="Nusbaum C."/>
            <person name="Kahn D."/>
            <person name="Robinson-Rechavi M."/>
            <person name="Laudet V."/>
            <person name="Schachter V."/>
            <person name="Quetier F."/>
            <person name="Saurin W."/>
            <person name="Scarpelli C."/>
            <person name="Wincker P."/>
            <person name="Lander E.S."/>
            <person name="Weissenbach J."/>
            <person name="Roest Crollius H."/>
        </authorList>
    </citation>
    <scope>NUCLEOTIDE SEQUENCE [LARGE SCALE GENOMIC DNA]</scope>
</reference>
<feature type="compositionally biased region" description="Low complexity" evidence="5">
    <location>
        <begin position="2287"/>
        <end position="2301"/>
    </location>
</feature>
<evidence type="ECO:0000256" key="6">
    <source>
        <dbReference type="SAM" id="Phobius"/>
    </source>
</evidence>
<feature type="transmembrane region" description="Helical" evidence="6">
    <location>
        <begin position="697"/>
        <end position="722"/>
    </location>
</feature>
<feature type="domain" description="ABC transporter" evidence="7">
    <location>
        <begin position="1019"/>
        <end position="1254"/>
    </location>
</feature>
<dbReference type="InterPro" id="IPR017871">
    <property type="entry name" value="ABC_transporter-like_CS"/>
</dbReference>
<feature type="non-terminal residue" evidence="8">
    <location>
        <position position="1"/>
    </location>
</feature>
<feature type="domain" description="ABC transporter" evidence="7">
    <location>
        <begin position="1945"/>
        <end position="2196"/>
    </location>
</feature>
<dbReference type="InterPro" id="IPR013525">
    <property type="entry name" value="ABC2_TM"/>
</dbReference>
<feature type="transmembrane region" description="Helical" evidence="6">
    <location>
        <begin position="1951"/>
        <end position="1975"/>
    </location>
</feature>
<feature type="transmembrane region" description="Helical" evidence="6">
    <location>
        <begin position="1920"/>
        <end position="1939"/>
    </location>
</feature>
<dbReference type="KEGG" id="tng:GSTEN00012070G001"/>
<reference evidence="8" key="2">
    <citation type="submission" date="2004-02" db="EMBL/GenBank/DDBJ databases">
        <authorList>
            <consortium name="Genoscope"/>
            <consortium name="Whitehead Institute Centre for Genome Research"/>
        </authorList>
    </citation>
    <scope>NUCLEOTIDE SEQUENCE</scope>
</reference>
<evidence type="ECO:0000256" key="5">
    <source>
        <dbReference type="SAM" id="MobiDB-lite"/>
    </source>
</evidence>
<feature type="transmembrane region" description="Helical" evidence="6">
    <location>
        <begin position="1882"/>
        <end position="1908"/>
    </location>
</feature>
<dbReference type="PANTHER" id="PTHR19229:SF248">
    <property type="entry name" value="ATP-BINDING CASSETTE, SUB-FAMILY A (ABC1), MEMBER 1B"/>
    <property type="match status" value="1"/>
</dbReference>
<name>Q4SVB3_TETNG</name>
<dbReference type="Pfam" id="PF12698">
    <property type="entry name" value="ABC2_membrane_3"/>
    <property type="match status" value="1"/>
</dbReference>
<dbReference type="InterPro" id="IPR003439">
    <property type="entry name" value="ABC_transporter-like_ATP-bd"/>
</dbReference>
<feature type="transmembrane region" description="Helical" evidence="6">
    <location>
        <begin position="1840"/>
        <end position="1862"/>
    </location>
</feature>
<dbReference type="GO" id="GO:0005524">
    <property type="term" value="F:ATP binding"/>
    <property type="evidence" value="ECO:0007669"/>
    <property type="project" value="InterPro"/>
</dbReference>
<feature type="region of interest" description="Disordered" evidence="5">
    <location>
        <begin position="1417"/>
        <end position="1450"/>
    </location>
</feature>
<dbReference type="Pfam" id="PF13304">
    <property type="entry name" value="AAA_21"/>
    <property type="match status" value="1"/>
</dbReference>
<dbReference type="CDD" id="cd03263">
    <property type="entry name" value="ABC_subfamily_A"/>
    <property type="match status" value="1"/>
</dbReference>
<dbReference type="GO" id="GO:0140359">
    <property type="term" value="F:ABC-type transporter activity"/>
    <property type="evidence" value="ECO:0007669"/>
    <property type="project" value="InterPro"/>
</dbReference>
<feature type="compositionally biased region" description="Basic and acidic residues" evidence="5">
    <location>
        <begin position="1031"/>
        <end position="1050"/>
    </location>
</feature>
<evidence type="ECO:0000256" key="2">
    <source>
        <dbReference type="ARBA" id="ARBA00022692"/>
    </source>
</evidence>
<dbReference type="InterPro" id="IPR003959">
    <property type="entry name" value="ATPase_AAA_core"/>
</dbReference>
<organism evidence="8">
    <name type="scientific">Tetraodon nigroviridis</name>
    <name type="common">Spotted green pufferfish</name>
    <name type="synonym">Chelonodon nigroviridis</name>
    <dbReference type="NCBI Taxonomy" id="99883"/>
    <lineage>
        <taxon>Eukaryota</taxon>
        <taxon>Metazoa</taxon>
        <taxon>Chordata</taxon>
        <taxon>Craniata</taxon>
        <taxon>Vertebrata</taxon>
        <taxon>Euteleostomi</taxon>
        <taxon>Actinopterygii</taxon>
        <taxon>Neopterygii</taxon>
        <taxon>Teleostei</taxon>
        <taxon>Neoteleostei</taxon>
        <taxon>Acanthomorphata</taxon>
        <taxon>Eupercaria</taxon>
        <taxon>Tetraodontiformes</taxon>
        <taxon>Tetradontoidea</taxon>
        <taxon>Tetraodontidae</taxon>
        <taxon>Tetraodon</taxon>
    </lineage>
</organism>
<sequence length="2432" mass="268248">QLQLLAEIIWPLLIFFILIGVRLSYPPYEQHECEFESLRLKVVQLMDLGHFPNKAMPSAGTLPWLQGILCNANNPCFRNPTPGESPGVVGNFNDSIISRLFSDAKKILLYSQNSEKLDGFKEMFQALQLLQSSRPGFKLKHFLQDEESLSSFLRRNASLPEDAVQQVLEANVDLEQVLLRGFGVHLRDMCPRKGGRQRLEDFVRISDSQASALVQEVLCVAPPVWLNLAEEHFLMNLDFFKPIQVKTHLVLEVPGRVGPRKRDATSDPDAVRQVARATNNLLDSLGSLAVELASMSSWIDLRNEIIFLTQNATSSPSTMYQAVSRIVCGHPEGGGLQIKSLNWYEDSNYKALFGNSNSSEDQASFYDNSSTPYCNSLVKNMDLNPMSRMIWQALKPLLLGKILYTPDTPATQRVIHEVNRTFQELGVFRDLGGMWEEMRPRVWDFMENSEQMDLVRTLLKNNVTASFFHAQLINTDWTVADVSTFLSKEAEASRPAGGGLTWREVFNETDQAIMSISRFMECVNLNKLEAVPSEEAMVNQSLVLLEDRRFWAGIVFPELAANASTLPPQLQYKIRMDIDNVERTNKIKDAYWDPGPRADPFEDMRYIWGGFSYLQDLVEQGIIRATTGTREKTGVYLQQMPYPCYVDDIFLRVMSRSMPLFMTLAWMFSVAIILKSVVYEKEARLKETMRIMGLNNGILWCSWFISSLVPLLISAGLLVLLLKVRRSFLGRFLGTGSRTRLHQALLCPSEREPAALQRPRGGLPLPGLLRCGDHHAVLPAQHGLLPGQPGGGLWRDHLLHPLPALRALRGLGGLHRLLSQSCCCKGVGPELDLLRARRSHLQLSPAPQSLLSPVAFGFGCEYFALFEEQGVGIQWKNLVSSPLGEDDFSLRTTIGLMYLDSLLYGVLTWYLEAVFPGQYGIPRPWFFPFTRSYWLGEPSQPSAKVPLRGNTEGEKASEALRKPDWTLTNQSLLLSHLGSSRMCGGGAGPPAAGRLHREPGQGVPPREEAGCGRADAGLLRGTDHLLPGTQRSREDHHHVGSRGSRLETSRRALVPGAGPASVSSACRSILTGLFPPTSGTAFILGRDIRTELSAIRQSLGVCPQHNVLFSMLTVEEHIWFYGRLKGMSEEQVRAEIHQILQDTGLPHKRSSRTSALSGGMQRKLSVALAFVGGSKVVILDEPTAGVDPYARRGIWDLLLQYRQGRTIILSTHHMDEADMLGDRIAIISHGKLCCVGSSLYLKNQLGTGYYLTLVKKEPEPSLSSCRNSSSTVSFSKKEGECASVSSSDAGLGSEHESEAAPADSGPAASVCGVPFAAPDVSLVSSLILSHVPAARLVEDLGHELTYVLPYTAAKDGAFVELFKDLDQKLPELGISSYGVSDTTLEEIFLKVAEDNGVDTEVPSDGTLPVQRRRKAHAFGGGDHQSCLKPLTEDDSNDGNESDGDAECRDADWLRCPGGKGSQQVTGWSLRRQQFVALMWKRFLYARRSRKGFFAQVRPSTTTARSMWTGLLLQLGFSHQGSRSSSPHTHTLTVRLVCSSDDAPSDANMQKLLNALLDSPGLGTRCMDGHPIPEVPCTMGDEDWKVPEVPESLQQLLSSGNWTMENPSPACLCSCEGNKKMLPECPAGAGGLPPPEVRTPAGLDRAGPDRAGLRDSLLTLVQMKLSATDTLQNLTGRNVSDYLVKTYAEIIGKSLKNKVWVNEFRYGGFSLGARSTQVLPPANEVDDAIQRVRKIFEISEGAAADRFLDSLSGFINGLDTKNNVKIWFNNKGWHSIGAFINVINNGILRAHLPPGADPSQYGIRAFNHPLNLTKEQLSQVALWTGVAPSGGRREVTTSVDVLVSICVIFAMSFVPASFVVFLIQERVSTAKHMQFISGVQPLLYWLANFTWDMCNYCVPAALVVLIFICFQQNAYVSSTNLPALALLLLLYGWSITPLMYPASFFFQIPSTAYVVLTSVNILIGINGSISTFVMELFGNNEIGGINDILKNVLLVFPHFCLGRGLIDMVKNQAMADALERFGSVYTRENRLRSPLEWDMVGKNLLAMAVEGVVFFIITLLIQYRFFFKPRYTHTHRWRSGPCGTLGLVKYADKAAGSYSGGNLRKLSTAMSLIGAPAVVFLDEPTTGMDPKARRALWNCIHSVIKEGRSVVLTSHSMEECEALCTRMAIMVNGRFRCLGSVQHLKNRFGDGYTIILRVAGSEPDLQPVMKFIESQLSGSTLKEKHRNILQYQLPSSCTSLTHIFSTLANNKETLRIEDYSVTQTTLDQVGPAQPRQAGPRFRTPPRASSGLLSPPHVSSHLPSPPHASSCLLSLPHVSSHLPSPPHASSCLLTPPLACSRFLTLPLASSRLLLPALASSHFLLPPHASSRLLSLPHTSSCLPSPPHASSRLLTLSLLLQVFVNFAKDQSDDYHSKDSLRQKGAVIDVPMASSR</sequence>
<dbReference type="EMBL" id="CAAE01013769">
    <property type="protein sequence ID" value="CAF95419.1"/>
    <property type="molecule type" value="Genomic_DNA"/>
</dbReference>
<feature type="transmembrane region" description="Helical" evidence="6">
    <location>
        <begin position="660"/>
        <end position="677"/>
    </location>
</feature>
<keyword evidence="2 6" id="KW-0812">Transmembrane</keyword>
<feature type="compositionally biased region" description="Basic and acidic residues" evidence="5">
    <location>
        <begin position="951"/>
        <end position="961"/>
    </location>
</feature>
<dbReference type="InterPro" id="IPR056264">
    <property type="entry name" value="R2_ABCA1-4-like"/>
</dbReference>
<dbReference type="Pfam" id="PF00005">
    <property type="entry name" value="ABC_tran"/>
    <property type="match status" value="1"/>
</dbReference>
<dbReference type="SUPFAM" id="SSF52540">
    <property type="entry name" value="P-loop containing nucleoside triphosphate hydrolases"/>
    <property type="match status" value="2"/>
</dbReference>
<evidence type="ECO:0000313" key="8">
    <source>
        <dbReference type="EMBL" id="CAF95419.1"/>
    </source>
</evidence>
<comment type="caution">
    <text evidence="8">The sequence shown here is derived from an EMBL/GenBank/DDBJ whole genome shotgun (WGS) entry which is preliminary data.</text>
</comment>
<dbReference type="OrthoDB" id="8061355at2759"/>
<protein>
    <submittedName>
        <fullName evidence="8">(spotted green pufferfish) hypothetical protein</fullName>
    </submittedName>
</protein>
<feature type="region of interest" description="Disordered" evidence="5">
    <location>
        <begin position="2264"/>
        <end position="2301"/>
    </location>
</feature>
<dbReference type="PROSITE" id="PS50893">
    <property type="entry name" value="ABC_TRANSPORTER_2"/>
    <property type="match status" value="2"/>
</dbReference>
<dbReference type="FunFam" id="3.40.50.300:FF:000264">
    <property type="entry name" value="ATP-binding cassette, sub-family A (ABC1), member 1"/>
    <property type="match status" value="1"/>
</dbReference>
<feature type="non-terminal residue" evidence="8">
    <location>
        <position position="2432"/>
    </location>
</feature>